<dbReference type="Proteomes" id="UP000821853">
    <property type="component" value="Chromosome 1"/>
</dbReference>
<accession>A0A9J6FA93</accession>
<protein>
    <submittedName>
        <fullName evidence="1">Uncharacterized protein</fullName>
    </submittedName>
</protein>
<dbReference type="EMBL" id="JABSTR010000001">
    <property type="protein sequence ID" value="KAH9359715.1"/>
    <property type="molecule type" value="Genomic_DNA"/>
</dbReference>
<keyword evidence="2" id="KW-1185">Reference proteome</keyword>
<organism evidence="1 2">
    <name type="scientific">Haemaphysalis longicornis</name>
    <name type="common">Bush tick</name>
    <dbReference type="NCBI Taxonomy" id="44386"/>
    <lineage>
        <taxon>Eukaryota</taxon>
        <taxon>Metazoa</taxon>
        <taxon>Ecdysozoa</taxon>
        <taxon>Arthropoda</taxon>
        <taxon>Chelicerata</taxon>
        <taxon>Arachnida</taxon>
        <taxon>Acari</taxon>
        <taxon>Parasitiformes</taxon>
        <taxon>Ixodida</taxon>
        <taxon>Ixodoidea</taxon>
        <taxon>Ixodidae</taxon>
        <taxon>Haemaphysalinae</taxon>
        <taxon>Haemaphysalis</taxon>
    </lineage>
</organism>
<gene>
    <name evidence="1" type="ORF">HPB48_019975</name>
</gene>
<evidence type="ECO:0000313" key="1">
    <source>
        <dbReference type="EMBL" id="KAH9359715.1"/>
    </source>
</evidence>
<dbReference type="AlphaFoldDB" id="A0A9J6FA93"/>
<comment type="caution">
    <text evidence="1">The sequence shown here is derived from an EMBL/GenBank/DDBJ whole genome shotgun (WGS) entry which is preliminary data.</text>
</comment>
<reference evidence="1 2" key="1">
    <citation type="journal article" date="2020" name="Cell">
        <title>Large-Scale Comparative Analyses of Tick Genomes Elucidate Their Genetic Diversity and Vector Capacities.</title>
        <authorList>
            <consortium name="Tick Genome and Microbiome Consortium (TIGMIC)"/>
            <person name="Jia N."/>
            <person name="Wang J."/>
            <person name="Shi W."/>
            <person name="Du L."/>
            <person name="Sun Y."/>
            <person name="Zhan W."/>
            <person name="Jiang J.F."/>
            <person name="Wang Q."/>
            <person name="Zhang B."/>
            <person name="Ji P."/>
            <person name="Bell-Sakyi L."/>
            <person name="Cui X.M."/>
            <person name="Yuan T.T."/>
            <person name="Jiang B.G."/>
            <person name="Yang W.F."/>
            <person name="Lam T.T."/>
            <person name="Chang Q.C."/>
            <person name="Ding S.J."/>
            <person name="Wang X.J."/>
            <person name="Zhu J.G."/>
            <person name="Ruan X.D."/>
            <person name="Zhao L."/>
            <person name="Wei J.T."/>
            <person name="Ye R.Z."/>
            <person name="Que T.C."/>
            <person name="Du C.H."/>
            <person name="Zhou Y.H."/>
            <person name="Cheng J.X."/>
            <person name="Dai P.F."/>
            <person name="Guo W.B."/>
            <person name="Han X.H."/>
            <person name="Huang E.J."/>
            <person name="Li L.F."/>
            <person name="Wei W."/>
            <person name="Gao Y.C."/>
            <person name="Liu J.Z."/>
            <person name="Shao H.Z."/>
            <person name="Wang X."/>
            <person name="Wang C.C."/>
            <person name="Yang T.C."/>
            <person name="Huo Q.B."/>
            <person name="Li W."/>
            <person name="Chen H.Y."/>
            <person name="Chen S.E."/>
            <person name="Zhou L.G."/>
            <person name="Ni X.B."/>
            <person name="Tian J.H."/>
            <person name="Sheng Y."/>
            <person name="Liu T."/>
            <person name="Pan Y.S."/>
            <person name="Xia L.Y."/>
            <person name="Li J."/>
            <person name="Zhao F."/>
            <person name="Cao W.C."/>
        </authorList>
    </citation>
    <scope>NUCLEOTIDE SEQUENCE [LARGE SCALE GENOMIC DNA]</scope>
    <source>
        <strain evidence="1">HaeL-2018</strain>
    </source>
</reference>
<evidence type="ECO:0000313" key="2">
    <source>
        <dbReference type="Proteomes" id="UP000821853"/>
    </source>
</evidence>
<name>A0A9J6FA93_HAELO</name>
<proteinExistence type="predicted"/>
<dbReference type="VEuPathDB" id="VectorBase:HLOH_057900"/>
<sequence length="167" mass="18759">MPSLDFFIIISTPPEDRGRSYGKIVTLTVQGKQCATSTHVAPPAITTTGVMYNARVTNAAEQVLKSIRHYNPDLQILNARRLNSFINMKLHFHGPGVPFWFCYRAATYRFKPFRRKVEACTAWWPPGHRQGVSRARKLPRAAQCVDCAVHPTTTSAFLSILYAPVPT</sequence>